<accession>A0A4R8DGU9</accession>
<dbReference type="Pfam" id="PF08281">
    <property type="entry name" value="Sigma70_r4_2"/>
    <property type="match status" value="1"/>
</dbReference>
<dbReference type="PANTHER" id="PTHR43133">
    <property type="entry name" value="RNA POLYMERASE ECF-TYPE SIGMA FACTO"/>
    <property type="match status" value="1"/>
</dbReference>
<proteinExistence type="inferred from homology"/>
<keyword evidence="2" id="KW-0805">Transcription regulation</keyword>
<keyword evidence="3" id="KW-0731">Sigma factor</keyword>
<dbReference type="GO" id="GO:0016987">
    <property type="term" value="F:sigma factor activity"/>
    <property type="evidence" value="ECO:0007669"/>
    <property type="project" value="UniProtKB-KW"/>
</dbReference>
<dbReference type="AlphaFoldDB" id="A0A4R8DGU9"/>
<dbReference type="NCBIfam" id="TIGR02937">
    <property type="entry name" value="sigma70-ECF"/>
    <property type="match status" value="1"/>
</dbReference>
<dbReference type="InterPro" id="IPR014284">
    <property type="entry name" value="RNA_pol_sigma-70_dom"/>
</dbReference>
<evidence type="ECO:0000259" key="7">
    <source>
        <dbReference type="Pfam" id="PF08281"/>
    </source>
</evidence>
<dbReference type="RefSeq" id="WP_162852752.1">
    <property type="nucleotide sequence ID" value="NZ_SODV01000002.1"/>
</dbReference>
<dbReference type="InterPro" id="IPR039425">
    <property type="entry name" value="RNA_pol_sigma-70-like"/>
</dbReference>
<keyword evidence="5" id="KW-1133">Transmembrane helix</keyword>
<organism evidence="8 9">
    <name type="scientific">Dinghuibacter silviterrae</name>
    <dbReference type="NCBI Taxonomy" id="1539049"/>
    <lineage>
        <taxon>Bacteria</taxon>
        <taxon>Pseudomonadati</taxon>
        <taxon>Bacteroidota</taxon>
        <taxon>Chitinophagia</taxon>
        <taxon>Chitinophagales</taxon>
        <taxon>Chitinophagaceae</taxon>
        <taxon>Dinghuibacter</taxon>
    </lineage>
</organism>
<evidence type="ECO:0000256" key="5">
    <source>
        <dbReference type="SAM" id="Phobius"/>
    </source>
</evidence>
<keyword evidence="9" id="KW-1185">Reference proteome</keyword>
<evidence type="ECO:0000256" key="4">
    <source>
        <dbReference type="ARBA" id="ARBA00023163"/>
    </source>
</evidence>
<dbReference type="PANTHER" id="PTHR43133:SF46">
    <property type="entry name" value="RNA POLYMERASE SIGMA-70 FACTOR ECF SUBFAMILY"/>
    <property type="match status" value="1"/>
</dbReference>
<dbReference type="GO" id="GO:0006352">
    <property type="term" value="P:DNA-templated transcription initiation"/>
    <property type="evidence" value="ECO:0007669"/>
    <property type="project" value="InterPro"/>
</dbReference>
<feature type="transmembrane region" description="Helical" evidence="5">
    <location>
        <begin position="170"/>
        <end position="190"/>
    </location>
</feature>
<dbReference type="InterPro" id="IPR013325">
    <property type="entry name" value="RNA_pol_sigma_r2"/>
</dbReference>
<comment type="caution">
    <text evidence="8">The sequence shown here is derived from an EMBL/GenBank/DDBJ whole genome shotgun (WGS) entry which is preliminary data.</text>
</comment>
<evidence type="ECO:0000256" key="1">
    <source>
        <dbReference type="ARBA" id="ARBA00010641"/>
    </source>
</evidence>
<feature type="domain" description="RNA polymerase sigma-70 region 2" evidence="6">
    <location>
        <begin position="24"/>
        <end position="84"/>
    </location>
</feature>
<dbReference type="Proteomes" id="UP000294498">
    <property type="component" value="Unassembled WGS sequence"/>
</dbReference>
<dbReference type="InterPro" id="IPR013249">
    <property type="entry name" value="RNA_pol_sigma70_r4_t2"/>
</dbReference>
<dbReference type="InterPro" id="IPR007627">
    <property type="entry name" value="RNA_pol_sigma70_r2"/>
</dbReference>
<evidence type="ECO:0000256" key="3">
    <source>
        <dbReference type="ARBA" id="ARBA00023082"/>
    </source>
</evidence>
<keyword evidence="5" id="KW-0472">Membrane</keyword>
<dbReference type="EMBL" id="SODV01000002">
    <property type="protein sequence ID" value="TDW96911.1"/>
    <property type="molecule type" value="Genomic_DNA"/>
</dbReference>
<dbReference type="Gene3D" id="1.10.10.10">
    <property type="entry name" value="Winged helix-like DNA-binding domain superfamily/Winged helix DNA-binding domain"/>
    <property type="match status" value="1"/>
</dbReference>
<protein>
    <submittedName>
        <fullName evidence="8">RNA polymerase sigma-70 factor (ECF subfamily)</fullName>
    </submittedName>
</protein>
<keyword evidence="5" id="KW-0812">Transmembrane</keyword>
<dbReference type="GO" id="GO:0003677">
    <property type="term" value="F:DNA binding"/>
    <property type="evidence" value="ECO:0007669"/>
    <property type="project" value="InterPro"/>
</dbReference>
<dbReference type="Gene3D" id="1.10.1740.10">
    <property type="match status" value="1"/>
</dbReference>
<evidence type="ECO:0000259" key="6">
    <source>
        <dbReference type="Pfam" id="PF04542"/>
    </source>
</evidence>
<feature type="domain" description="RNA polymerase sigma factor 70 region 4 type 2" evidence="7">
    <location>
        <begin position="117"/>
        <end position="168"/>
    </location>
</feature>
<evidence type="ECO:0000313" key="8">
    <source>
        <dbReference type="EMBL" id="TDW96911.1"/>
    </source>
</evidence>
<sequence length="195" mass="22538">MEELHCMAGFNAGNEKALQHIFDLFYERLRFFARGITQNDIQAEDVVQEAFIQLWSKKEGFNSLRAVKAFLYLAVKNSSRNLLKHDKVVARHAPFLQSGLAGETVLHRMIEAEVLADVRAALDRLPEGCREVIHLCYFEGLRNHEAARRLEVSINTIKTQKLRGLRMLRLGLRHFLFFCLWGVLFCHPFCPFGCF</sequence>
<dbReference type="InterPro" id="IPR036388">
    <property type="entry name" value="WH-like_DNA-bd_sf"/>
</dbReference>
<dbReference type="SUPFAM" id="SSF88659">
    <property type="entry name" value="Sigma3 and sigma4 domains of RNA polymerase sigma factors"/>
    <property type="match status" value="1"/>
</dbReference>
<dbReference type="CDD" id="cd06171">
    <property type="entry name" value="Sigma70_r4"/>
    <property type="match status" value="1"/>
</dbReference>
<gene>
    <name evidence="8" type="ORF">EDB95_4747</name>
</gene>
<dbReference type="SUPFAM" id="SSF88946">
    <property type="entry name" value="Sigma2 domain of RNA polymerase sigma factors"/>
    <property type="match status" value="1"/>
</dbReference>
<reference evidence="8 9" key="1">
    <citation type="submission" date="2019-03" db="EMBL/GenBank/DDBJ databases">
        <title>Genomic Encyclopedia of Type Strains, Phase IV (KMG-IV): sequencing the most valuable type-strain genomes for metagenomic binning, comparative biology and taxonomic classification.</title>
        <authorList>
            <person name="Goeker M."/>
        </authorList>
    </citation>
    <scope>NUCLEOTIDE SEQUENCE [LARGE SCALE GENOMIC DNA]</scope>
    <source>
        <strain evidence="8 9">DSM 100059</strain>
    </source>
</reference>
<evidence type="ECO:0000256" key="2">
    <source>
        <dbReference type="ARBA" id="ARBA00023015"/>
    </source>
</evidence>
<dbReference type="InterPro" id="IPR013324">
    <property type="entry name" value="RNA_pol_sigma_r3/r4-like"/>
</dbReference>
<keyword evidence="4" id="KW-0804">Transcription</keyword>
<name>A0A4R8DGU9_9BACT</name>
<comment type="similarity">
    <text evidence="1">Belongs to the sigma-70 factor family. ECF subfamily.</text>
</comment>
<evidence type="ECO:0000313" key="9">
    <source>
        <dbReference type="Proteomes" id="UP000294498"/>
    </source>
</evidence>
<dbReference type="Pfam" id="PF04542">
    <property type="entry name" value="Sigma70_r2"/>
    <property type="match status" value="1"/>
</dbReference>